<gene>
    <name evidence="2" type="primary">glk</name>
    <name evidence="2" type="ORF">SGLAD_v1c04900</name>
</gene>
<dbReference type="KEGG" id="sgq:SGLAD_v1c04900"/>
<dbReference type="Pfam" id="PF00480">
    <property type="entry name" value="ROK"/>
    <property type="match status" value="1"/>
</dbReference>
<keyword evidence="3" id="KW-1185">Reference proteome</keyword>
<dbReference type="RefSeq" id="WP_166739165.1">
    <property type="nucleotide sequence ID" value="NZ_CP038013.1"/>
</dbReference>
<dbReference type="PANTHER" id="PTHR18964">
    <property type="entry name" value="ROK (REPRESSOR, ORF, KINASE) FAMILY"/>
    <property type="match status" value="1"/>
</dbReference>
<dbReference type="PANTHER" id="PTHR18964:SF149">
    <property type="entry name" value="BIFUNCTIONAL UDP-N-ACETYLGLUCOSAMINE 2-EPIMERASE_N-ACETYLMANNOSAMINE KINASE"/>
    <property type="match status" value="1"/>
</dbReference>
<dbReference type="AlphaFoldDB" id="A0A4V1AQ92"/>
<evidence type="ECO:0000256" key="1">
    <source>
        <dbReference type="ARBA" id="ARBA00006479"/>
    </source>
</evidence>
<protein>
    <submittedName>
        <fullName evidence="2">Glucokinase</fullName>
    </submittedName>
</protein>
<comment type="similarity">
    <text evidence="1">Belongs to the ROK (NagC/XylR) family.</text>
</comment>
<proteinExistence type="inferred from homology"/>
<dbReference type="PROSITE" id="PS01125">
    <property type="entry name" value="ROK"/>
    <property type="match status" value="1"/>
</dbReference>
<name>A0A4V1AQ92_9MOLU</name>
<dbReference type="Proteomes" id="UP000294309">
    <property type="component" value="Chromosome"/>
</dbReference>
<evidence type="ECO:0000313" key="2">
    <source>
        <dbReference type="EMBL" id="QBQ07689.1"/>
    </source>
</evidence>
<reference evidence="2 3" key="1">
    <citation type="submission" date="2019-03" db="EMBL/GenBank/DDBJ databases">
        <title>Complete genome sequence of Spiroplasma gladiatoris TG-1 (DSM 22552).</title>
        <authorList>
            <person name="Lin Y.-C."/>
            <person name="Chou L."/>
            <person name="Kuo C.-H."/>
        </authorList>
    </citation>
    <scope>NUCLEOTIDE SEQUENCE [LARGE SCALE GENOMIC DNA]</scope>
    <source>
        <strain evidence="2 3">TG-1</strain>
    </source>
</reference>
<dbReference type="InterPro" id="IPR043129">
    <property type="entry name" value="ATPase_NBD"/>
</dbReference>
<accession>A0A4V1AQ92</accession>
<dbReference type="InterPro" id="IPR049874">
    <property type="entry name" value="ROK_cs"/>
</dbReference>
<keyword evidence="2" id="KW-0808">Transferase</keyword>
<dbReference type="InterPro" id="IPR000600">
    <property type="entry name" value="ROK"/>
</dbReference>
<keyword evidence="2" id="KW-0418">Kinase</keyword>
<evidence type="ECO:0000313" key="3">
    <source>
        <dbReference type="Proteomes" id="UP000294309"/>
    </source>
</evidence>
<dbReference type="SUPFAM" id="SSF53067">
    <property type="entry name" value="Actin-like ATPase domain"/>
    <property type="match status" value="1"/>
</dbReference>
<dbReference type="Gene3D" id="3.30.420.40">
    <property type="match status" value="2"/>
</dbReference>
<organism evidence="2 3">
    <name type="scientific">Spiroplasma gladiatoris</name>
    <dbReference type="NCBI Taxonomy" id="2143"/>
    <lineage>
        <taxon>Bacteria</taxon>
        <taxon>Bacillati</taxon>
        <taxon>Mycoplasmatota</taxon>
        <taxon>Mollicutes</taxon>
        <taxon>Entomoplasmatales</taxon>
        <taxon>Spiroplasmataceae</taxon>
        <taxon>Spiroplasma</taxon>
    </lineage>
</organism>
<dbReference type="EMBL" id="CP038013">
    <property type="protein sequence ID" value="QBQ07689.1"/>
    <property type="molecule type" value="Genomic_DNA"/>
</dbReference>
<sequence>MKLILTVEINNLMSNVALLNQYGEIQLNFFVNHDFKNGLIENLYEKINTNLKKVGYELNDLYEKMGIAAAGYIDHNEGIVRYAGLLNFNNFNLKQKAQELFKKEVLVLNDANASALGEFWIGSAKHSDSLIFYKINCGIGGAIILEGKLVSGSRGFAGEFGHGGGIYDGKETNYICFCGAKGCIEAISGTKNIQDKFSHYINQNPNSKLAIFFNDKELVTLEDINLAYELKIDNEEIEKIFCHLLNPLIKHMATMINALDPESIIISGEIIVVKQIVFRIIKKEIYTYIIDKVADEINIKEATLGKDAPLIGAGYYVINDWKFS</sequence>
<dbReference type="GO" id="GO:0016301">
    <property type="term" value="F:kinase activity"/>
    <property type="evidence" value="ECO:0007669"/>
    <property type="project" value="UniProtKB-KW"/>
</dbReference>